<dbReference type="SFLD" id="SFLDS00005">
    <property type="entry name" value="Isoprenoid_Synthase_Type_I"/>
    <property type="match status" value="1"/>
</dbReference>
<dbReference type="InterPro" id="IPR008949">
    <property type="entry name" value="Isoprenoid_synthase_dom_sf"/>
</dbReference>
<dbReference type="EMBL" id="JBHTCF010000010">
    <property type="protein sequence ID" value="MFC7307106.1"/>
    <property type="molecule type" value="Genomic_DNA"/>
</dbReference>
<dbReference type="Gene3D" id="1.10.600.10">
    <property type="entry name" value="Farnesyl Diphosphate Synthase"/>
    <property type="match status" value="1"/>
</dbReference>
<reference evidence="8" key="1">
    <citation type="journal article" date="2019" name="Int. J. Syst. Evol. Microbiol.">
        <title>The Global Catalogue of Microorganisms (GCM) 10K type strain sequencing project: providing services to taxonomists for standard genome sequencing and annotation.</title>
        <authorList>
            <consortium name="The Broad Institute Genomics Platform"/>
            <consortium name="The Broad Institute Genome Sequencing Center for Infectious Disease"/>
            <person name="Wu L."/>
            <person name="Ma J."/>
        </authorList>
    </citation>
    <scope>NUCLEOTIDE SEQUENCE [LARGE SCALE GENOMIC DNA]</scope>
    <source>
        <strain evidence="8">SYNS20</strain>
    </source>
</reference>
<evidence type="ECO:0000256" key="2">
    <source>
        <dbReference type="ARBA" id="ARBA00006706"/>
    </source>
</evidence>
<proteinExistence type="inferred from homology"/>
<dbReference type="EC" id="2.5.1.-" evidence="7"/>
<evidence type="ECO:0000256" key="6">
    <source>
        <dbReference type="RuleBase" id="RU004466"/>
    </source>
</evidence>
<dbReference type="Proteomes" id="UP001596523">
    <property type="component" value="Unassembled WGS sequence"/>
</dbReference>
<dbReference type="GO" id="GO:0016740">
    <property type="term" value="F:transferase activity"/>
    <property type="evidence" value="ECO:0007669"/>
    <property type="project" value="UniProtKB-KW"/>
</dbReference>
<evidence type="ECO:0000313" key="7">
    <source>
        <dbReference type="EMBL" id="MFC7307106.1"/>
    </source>
</evidence>
<evidence type="ECO:0000256" key="3">
    <source>
        <dbReference type="ARBA" id="ARBA00022679"/>
    </source>
</evidence>
<sequence>MVRSTAVRQGAVLDVSPAGDRAEDSLDEAVGRALAGLLERQLEALEFLGEHTHSFVEPLRQFVLGRGKRLRPKLVYWGYRGAGGPAAGATARAALRLGCAIELVHAFALIQDDIMDGSRERRFKPAVHVSFENLHRRERWRGDPARFGEAAGLLVADLAFILGDAAVTAAELPPARSAEVWRVFNELRLHLTGGQYLDVIQPCLGRPTEREARRIALYKSARYTVEGPLRLGHAAAGGPLELAATYTAYGNGLGEAFQLRDDVLGVFGDPEVTGKPAGDDIREGKQTMLVLLAGERAGTTGRKLLDAALGRQDVTAEQLDQVRELIVRTGALDEVNRMIDELVLRAKRAVCADGALEEPVRDALVRLADRAAYRAT</sequence>
<keyword evidence="8" id="KW-1185">Reference proteome</keyword>
<name>A0ABW2JLT6_9ACTN</name>
<evidence type="ECO:0000256" key="1">
    <source>
        <dbReference type="ARBA" id="ARBA00001946"/>
    </source>
</evidence>
<comment type="cofactor">
    <cofactor evidence="1">
        <name>Mg(2+)</name>
        <dbReference type="ChEBI" id="CHEBI:18420"/>
    </cofactor>
</comment>
<evidence type="ECO:0000256" key="5">
    <source>
        <dbReference type="ARBA" id="ARBA00022842"/>
    </source>
</evidence>
<accession>A0ABW2JLT6</accession>
<dbReference type="PANTHER" id="PTHR12001">
    <property type="entry name" value="GERANYLGERANYL PYROPHOSPHATE SYNTHASE"/>
    <property type="match status" value="1"/>
</dbReference>
<protein>
    <submittedName>
        <fullName evidence="7">Polyprenyl synthetase family protein</fullName>
        <ecNumber evidence="7">2.5.1.-</ecNumber>
    </submittedName>
</protein>
<keyword evidence="5" id="KW-0460">Magnesium</keyword>
<comment type="caution">
    <text evidence="7">The sequence shown here is derived from an EMBL/GenBank/DDBJ whole genome shotgun (WGS) entry which is preliminary data.</text>
</comment>
<dbReference type="PANTHER" id="PTHR12001:SF85">
    <property type="entry name" value="SHORT CHAIN ISOPRENYL DIPHOSPHATE SYNTHASE"/>
    <property type="match status" value="1"/>
</dbReference>
<dbReference type="CDD" id="cd00685">
    <property type="entry name" value="Trans_IPPS_HT"/>
    <property type="match status" value="1"/>
</dbReference>
<dbReference type="InterPro" id="IPR000092">
    <property type="entry name" value="Polyprenyl_synt"/>
</dbReference>
<dbReference type="RefSeq" id="WP_381833447.1">
    <property type="nucleotide sequence ID" value="NZ_JBHTCF010000010.1"/>
</dbReference>
<gene>
    <name evidence="7" type="ORF">ACFQVC_23115</name>
</gene>
<dbReference type="Pfam" id="PF00348">
    <property type="entry name" value="polyprenyl_synt"/>
    <property type="match status" value="1"/>
</dbReference>
<dbReference type="SUPFAM" id="SSF48576">
    <property type="entry name" value="Terpenoid synthases"/>
    <property type="match status" value="1"/>
</dbReference>
<dbReference type="PROSITE" id="PS00444">
    <property type="entry name" value="POLYPRENYL_SYNTHASE_2"/>
    <property type="match status" value="1"/>
</dbReference>
<comment type="similarity">
    <text evidence="2 6">Belongs to the FPP/GGPP synthase family.</text>
</comment>
<organism evidence="7 8">
    <name type="scientific">Streptomyces monticola</name>
    <dbReference type="NCBI Taxonomy" id="2666263"/>
    <lineage>
        <taxon>Bacteria</taxon>
        <taxon>Bacillati</taxon>
        <taxon>Actinomycetota</taxon>
        <taxon>Actinomycetes</taxon>
        <taxon>Kitasatosporales</taxon>
        <taxon>Streptomycetaceae</taxon>
        <taxon>Streptomyces</taxon>
    </lineage>
</organism>
<keyword evidence="3 6" id="KW-0808">Transferase</keyword>
<keyword evidence="4" id="KW-0479">Metal-binding</keyword>
<evidence type="ECO:0000256" key="4">
    <source>
        <dbReference type="ARBA" id="ARBA00022723"/>
    </source>
</evidence>
<evidence type="ECO:0000313" key="8">
    <source>
        <dbReference type="Proteomes" id="UP001596523"/>
    </source>
</evidence>
<dbReference type="InterPro" id="IPR033749">
    <property type="entry name" value="Polyprenyl_synt_CS"/>
</dbReference>